<evidence type="ECO:0000313" key="8">
    <source>
        <dbReference type="Proteomes" id="UP001204798"/>
    </source>
</evidence>
<keyword evidence="3" id="KW-0479">Metal-binding</keyword>
<accession>A0ABT2ENP1</accession>
<reference evidence="7 8" key="1">
    <citation type="submission" date="2022-08" db="EMBL/GenBank/DDBJ databases">
        <title>Bacterial and archaeal communities from various locations to study Microbial Dark Matter (Phase II).</title>
        <authorList>
            <person name="Stepanauskas R."/>
        </authorList>
    </citation>
    <scope>NUCLEOTIDE SEQUENCE [LARGE SCALE GENOMIC DNA]</scope>
    <source>
        <strain evidence="7 8">PD1</strain>
    </source>
</reference>
<evidence type="ECO:0000256" key="6">
    <source>
        <dbReference type="ARBA" id="ARBA00023049"/>
    </source>
</evidence>
<evidence type="ECO:0000256" key="4">
    <source>
        <dbReference type="ARBA" id="ARBA00022801"/>
    </source>
</evidence>
<keyword evidence="4 7" id="KW-0378">Hydrolase</keyword>
<name>A0ABT2ENP1_9BACT</name>
<keyword evidence="6" id="KW-0482">Metalloprotease</keyword>
<comment type="cofactor">
    <cofactor evidence="1">
        <name>Zn(2+)</name>
        <dbReference type="ChEBI" id="CHEBI:29105"/>
    </cofactor>
</comment>
<keyword evidence="5" id="KW-0862">Zinc</keyword>
<dbReference type="PANTHER" id="PTHR15910:SF1">
    <property type="entry name" value="ARCHAEMETZINCIN-2"/>
    <property type="match status" value="1"/>
</dbReference>
<evidence type="ECO:0000256" key="1">
    <source>
        <dbReference type="ARBA" id="ARBA00001947"/>
    </source>
</evidence>
<dbReference type="EC" id="3.4.-.-" evidence="7"/>
<dbReference type="PIRSF" id="PIRSF005785">
    <property type="entry name" value="Zn-prot_arch"/>
    <property type="match status" value="1"/>
</dbReference>
<evidence type="ECO:0000256" key="5">
    <source>
        <dbReference type="ARBA" id="ARBA00022833"/>
    </source>
</evidence>
<evidence type="ECO:0000313" key="7">
    <source>
        <dbReference type="EMBL" id="MCS3919547.1"/>
    </source>
</evidence>
<comment type="caution">
    <text evidence="7">The sequence shown here is derived from an EMBL/GenBank/DDBJ whole genome shotgun (WGS) entry which is preliminary data.</text>
</comment>
<keyword evidence="2" id="KW-0645">Protease</keyword>
<dbReference type="RefSeq" id="WP_259096069.1">
    <property type="nucleotide sequence ID" value="NZ_CP130454.1"/>
</dbReference>
<organism evidence="7 8">
    <name type="scientific">Candidatus Fervidibacter sacchari</name>
    <dbReference type="NCBI Taxonomy" id="1448929"/>
    <lineage>
        <taxon>Bacteria</taxon>
        <taxon>Candidatus Fervidibacterota</taxon>
        <taxon>Candidatus Fervidibacter</taxon>
    </lineage>
</organism>
<proteinExistence type="predicted"/>
<evidence type="ECO:0000256" key="2">
    <source>
        <dbReference type="ARBA" id="ARBA00022670"/>
    </source>
</evidence>
<dbReference type="Proteomes" id="UP001204798">
    <property type="component" value="Unassembled WGS sequence"/>
</dbReference>
<gene>
    <name evidence="7" type="ORF">M2350_001960</name>
</gene>
<dbReference type="NCBIfam" id="NF033823">
    <property type="entry name" value="archmetzin"/>
    <property type="match status" value="1"/>
</dbReference>
<dbReference type="CDD" id="cd11375">
    <property type="entry name" value="Peptidase_M54"/>
    <property type="match status" value="1"/>
</dbReference>
<evidence type="ECO:0000256" key="3">
    <source>
        <dbReference type="ARBA" id="ARBA00022723"/>
    </source>
</evidence>
<dbReference type="SUPFAM" id="SSF55486">
    <property type="entry name" value="Metalloproteases ('zincins'), catalytic domain"/>
    <property type="match status" value="1"/>
</dbReference>
<dbReference type="InterPro" id="IPR012962">
    <property type="entry name" value="Pept_M54_archaemetzincn"/>
</dbReference>
<dbReference type="PANTHER" id="PTHR15910">
    <property type="entry name" value="ARCHAEMETZINCIN"/>
    <property type="match status" value="1"/>
</dbReference>
<sequence>MMRVLLQPIGETNWQLLARVALKIPQFLPFVECQVSPKALPLPPGAITLRRQWLANALLSHLTVPSGFDRVVGITSVDLVVPPFNFVFGIAEINGKRAVVSTARLTDHNEEITELRTVKEVLHELGHTLGLPHCPDPTCVAAFSNTLADTDRKGPQFCPKCYQRLLIAWQQRCCDKGETNPEAR</sequence>
<dbReference type="InterPro" id="IPR012091">
    <property type="entry name" value="Pept_M54_archaemetzncn_arc/bac"/>
</dbReference>
<keyword evidence="8" id="KW-1185">Reference proteome</keyword>
<dbReference type="Pfam" id="PF07998">
    <property type="entry name" value="Peptidase_M54"/>
    <property type="match status" value="1"/>
</dbReference>
<protein>
    <submittedName>
        <fullName evidence="7">Archaemetzincin</fullName>
        <ecNumber evidence="7">3.4.-.-</ecNumber>
    </submittedName>
</protein>
<dbReference type="InterPro" id="IPR024079">
    <property type="entry name" value="MetalloPept_cat_dom_sf"/>
</dbReference>
<dbReference type="GO" id="GO:0016787">
    <property type="term" value="F:hydrolase activity"/>
    <property type="evidence" value="ECO:0007669"/>
    <property type="project" value="UniProtKB-KW"/>
</dbReference>
<dbReference type="Gene3D" id="3.40.390.10">
    <property type="entry name" value="Collagenase (Catalytic Domain)"/>
    <property type="match status" value="1"/>
</dbReference>
<dbReference type="EMBL" id="JANUCP010000003">
    <property type="protein sequence ID" value="MCS3919547.1"/>
    <property type="molecule type" value="Genomic_DNA"/>
</dbReference>